<name>A0A542DVV1_9MICO</name>
<feature type="compositionally biased region" description="Low complexity" evidence="1">
    <location>
        <begin position="227"/>
        <end position="236"/>
    </location>
</feature>
<proteinExistence type="predicted"/>
<organism evidence="2 3">
    <name type="scientific">Lapillicoccus jejuensis</name>
    <dbReference type="NCBI Taxonomy" id="402171"/>
    <lineage>
        <taxon>Bacteria</taxon>
        <taxon>Bacillati</taxon>
        <taxon>Actinomycetota</taxon>
        <taxon>Actinomycetes</taxon>
        <taxon>Micrococcales</taxon>
        <taxon>Intrasporangiaceae</taxon>
        <taxon>Lapillicoccus</taxon>
    </lineage>
</organism>
<evidence type="ECO:0000256" key="1">
    <source>
        <dbReference type="SAM" id="MobiDB-lite"/>
    </source>
</evidence>
<gene>
    <name evidence="2" type="ORF">FB458_0287</name>
</gene>
<evidence type="ECO:0000313" key="3">
    <source>
        <dbReference type="Proteomes" id="UP000317893"/>
    </source>
</evidence>
<reference evidence="2 3" key="1">
    <citation type="submission" date="2019-06" db="EMBL/GenBank/DDBJ databases">
        <title>Sequencing the genomes of 1000 actinobacteria strains.</title>
        <authorList>
            <person name="Klenk H.-P."/>
        </authorList>
    </citation>
    <scope>NUCLEOTIDE SEQUENCE [LARGE SCALE GENOMIC DNA]</scope>
    <source>
        <strain evidence="2 3">DSM 18607</strain>
    </source>
</reference>
<dbReference type="OrthoDB" id="4191917at2"/>
<dbReference type="RefSeq" id="WP_141846121.1">
    <property type="nucleotide sequence ID" value="NZ_BAAAPR010000006.1"/>
</dbReference>
<dbReference type="EMBL" id="VFMN01000001">
    <property type="protein sequence ID" value="TQJ07231.1"/>
    <property type="molecule type" value="Genomic_DNA"/>
</dbReference>
<feature type="compositionally biased region" description="Basic and acidic residues" evidence="1">
    <location>
        <begin position="209"/>
        <end position="222"/>
    </location>
</feature>
<dbReference type="AlphaFoldDB" id="A0A542DVV1"/>
<feature type="region of interest" description="Disordered" evidence="1">
    <location>
        <begin position="209"/>
        <end position="242"/>
    </location>
</feature>
<protein>
    <submittedName>
        <fullName evidence="2">Uncharacterized protein</fullName>
    </submittedName>
</protein>
<accession>A0A542DVV1</accession>
<keyword evidence="3" id="KW-1185">Reference proteome</keyword>
<comment type="caution">
    <text evidence="2">The sequence shown here is derived from an EMBL/GenBank/DDBJ whole genome shotgun (WGS) entry which is preliminary data.</text>
</comment>
<sequence length="242" mass="26234">MLPTGVDLATVTSLTPTVAAVVAAVAAIASLPFTARAAKAAKIQAETARQQAQLQMDLLRQSSQPTVWADIRPDNRQGGLVVLILKNEGPTVAKNITVTIEPPLPNTFGPISASIRDTEAILASGLSSLAPGRALEWSFAVSWDLLAEGADLERRTLTLDAEGPFGPIEQVVTHINWSEWRHTAIAPEGTLDYVRKAVKDVAVEIEKTRREMTAARRQRQDEELPTSRSRGPLGRLRAPRRP</sequence>
<evidence type="ECO:0000313" key="2">
    <source>
        <dbReference type="EMBL" id="TQJ07231.1"/>
    </source>
</evidence>
<dbReference type="Proteomes" id="UP000317893">
    <property type="component" value="Unassembled WGS sequence"/>
</dbReference>